<dbReference type="Proteomes" id="UP001064632">
    <property type="component" value="Chromosome"/>
</dbReference>
<keyword evidence="1" id="KW-0812">Transmembrane</keyword>
<accession>A0ABY6B8U7</accession>
<evidence type="ECO:0000313" key="3">
    <source>
        <dbReference type="Proteomes" id="UP001064632"/>
    </source>
</evidence>
<organism evidence="2 3">
    <name type="scientific">Tahibacter amnicola</name>
    <dbReference type="NCBI Taxonomy" id="2976241"/>
    <lineage>
        <taxon>Bacteria</taxon>
        <taxon>Pseudomonadati</taxon>
        <taxon>Pseudomonadota</taxon>
        <taxon>Gammaproteobacteria</taxon>
        <taxon>Lysobacterales</taxon>
        <taxon>Rhodanobacteraceae</taxon>
        <taxon>Tahibacter</taxon>
    </lineage>
</organism>
<keyword evidence="3" id="KW-1185">Reference proteome</keyword>
<name>A0ABY6B8U7_9GAMM</name>
<gene>
    <name evidence="2" type="ORF">N4264_17325</name>
</gene>
<keyword evidence="1" id="KW-0472">Membrane</keyword>
<dbReference type="EMBL" id="CP104694">
    <property type="protein sequence ID" value="UXI66501.1"/>
    <property type="molecule type" value="Genomic_DNA"/>
</dbReference>
<feature type="transmembrane region" description="Helical" evidence="1">
    <location>
        <begin position="47"/>
        <end position="68"/>
    </location>
</feature>
<protein>
    <submittedName>
        <fullName evidence="2">Uncharacterized protein</fullName>
    </submittedName>
</protein>
<dbReference type="RefSeq" id="WP_261693485.1">
    <property type="nucleotide sequence ID" value="NZ_CP104694.1"/>
</dbReference>
<reference evidence="2" key="1">
    <citation type="submission" date="2022-09" db="EMBL/GenBank/DDBJ databases">
        <title>Tahibacter sp. nov., isolated from a fresh water.</title>
        <authorList>
            <person name="Baek J.H."/>
            <person name="Lee J.K."/>
            <person name="Kim J.M."/>
            <person name="Jeon C.O."/>
        </authorList>
    </citation>
    <scope>NUCLEOTIDE SEQUENCE</scope>
    <source>
        <strain evidence="2">W38</strain>
    </source>
</reference>
<evidence type="ECO:0000256" key="1">
    <source>
        <dbReference type="SAM" id="Phobius"/>
    </source>
</evidence>
<keyword evidence="1" id="KW-1133">Transmembrane helix</keyword>
<proteinExistence type="predicted"/>
<evidence type="ECO:0000313" key="2">
    <source>
        <dbReference type="EMBL" id="UXI66501.1"/>
    </source>
</evidence>
<sequence>MTSGYFARPGRLARLAAETGCPDVIGVGWLHPGWTDGRATHPGGQRMLLYGLGIAALLFVSAVVLGALHLRESRRRALAAIAMITLPQIESLRRECETVFRDRFGKTLSLGDFESSALLLSEYLDNSQLLKSAFARPDFYWYFILPVGAYIGELVRTHGKGTWRTSRGGGVEMSIDLDDGHATMYPFEKILKHLLMGSAGDIYAYLKSAATMEQVVSRIAPLHDPAGSP</sequence>